<dbReference type="PATRIC" id="fig|1208321.3.peg.1653"/>
<dbReference type="PANTHER" id="PTHR30618">
    <property type="entry name" value="NCS1 FAMILY PURINE/PYRIMIDINE TRANSPORTER"/>
    <property type="match status" value="1"/>
</dbReference>
<dbReference type="GO" id="GO:0015205">
    <property type="term" value="F:nucleobase transmembrane transporter activity"/>
    <property type="evidence" value="ECO:0007669"/>
    <property type="project" value="TreeGrafter"/>
</dbReference>
<keyword evidence="5 6" id="KW-0472">Membrane</keyword>
<keyword evidence="8" id="KW-1185">Reference proteome</keyword>
<feature type="transmembrane region" description="Helical" evidence="6">
    <location>
        <begin position="206"/>
        <end position="231"/>
    </location>
</feature>
<dbReference type="PANTHER" id="PTHR30618:SF6">
    <property type="entry name" value="NCS1 FAMILY NUCLEOBASE:CATION SYMPORTER-1"/>
    <property type="match status" value="1"/>
</dbReference>
<dbReference type="InterPro" id="IPR001248">
    <property type="entry name" value="Pur-cyt_permease"/>
</dbReference>
<feature type="transmembrane region" description="Helical" evidence="6">
    <location>
        <begin position="34"/>
        <end position="52"/>
    </location>
</feature>
<dbReference type="Gene3D" id="1.10.4160.10">
    <property type="entry name" value="Hydantoin permease"/>
    <property type="match status" value="1"/>
</dbReference>
<evidence type="ECO:0000313" key="7">
    <source>
        <dbReference type="EMBL" id="ETI60708.1"/>
    </source>
</evidence>
<sequence length="537" mass="59600">MIFTIVHNYGVLFDLLFWFGANKMDFLTIHENKTIYFMQMFFGTQIVFFIVYNQKRNAVMKQELEQSLKLANSDLLPEKDQKWGWYSIFAFWMSDVHSVGGYVFAASLFALGLNGIQVFISLLLGISIVLVFANLMGKPGQKAGVPFPVVARMSFGVFGANIPAIIRGLIAVVWYGIQTFLASSSFIILILYFVPEMASLADSSFIGLSYLGWVGFSAMWILQGIVFMFGMDMIRKVIDWSGPAIYVSMFALCIYMINLAGWENISFNLSTDNLMGMDTIAQMFIAIALVAGYFAGPTLNFSDFSRYCGSYKKLKLGNLLGLPLNFVVFSFFSVVIVSASIPVFGEMITDPVETVKRLDSGFITVLGALTFIFATVGINIVANFVAPAFDFSNVSPQKISFKAGGFIAAFGSVLLTPWNLFNNPEVIHYTVDVLGAMIGPLYGIIIVDYFFIKKGHIDVDALYTESPKGCYWYDNGVNKKSVYALLIAGFVAILATFVFHALANYAIFIGGIVAALSYRYMMEPERLAMHNMDLAKS</sequence>
<feature type="transmembrane region" description="Helical" evidence="6">
    <location>
        <begin position="274"/>
        <end position="295"/>
    </location>
</feature>
<evidence type="ECO:0000256" key="2">
    <source>
        <dbReference type="ARBA" id="ARBA00008974"/>
    </source>
</evidence>
<dbReference type="Pfam" id="PF02133">
    <property type="entry name" value="Transp_cyt_pur"/>
    <property type="match status" value="1"/>
</dbReference>
<keyword evidence="4 6" id="KW-1133">Transmembrane helix</keyword>
<dbReference type="InterPro" id="IPR045225">
    <property type="entry name" value="Uracil/uridine/allantoin_perm"/>
</dbReference>
<accession>W1S0U9</accession>
<feature type="transmembrane region" description="Helical" evidence="6">
    <location>
        <begin position="433"/>
        <end position="452"/>
    </location>
</feature>
<feature type="transmembrane region" description="Helical" evidence="6">
    <location>
        <begin position="482"/>
        <end position="499"/>
    </location>
</feature>
<evidence type="ECO:0000256" key="1">
    <source>
        <dbReference type="ARBA" id="ARBA00004141"/>
    </source>
</evidence>
<evidence type="ECO:0000256" key="4">
    <source>
        <dbReference type="ARBA" id="ARBA00022989"/>
    </source>
</evidence>
<reference evidence="7 8" key="1">
    <citation type="journal article" date="2014" name="Genome Announc.">
        <title>Draft Genome Sequence of Marinomonas sp. Strain D104, a Polycyclic Aromatic Hydrocarbon-Degrading Bacterium from the Deep-Sea Sediment of the Arctic Ocean.</title>
        <authorList>
            <person name="Dong C."/>
            <person name="Bai X."/>
            <person name="Lai Q."/>
            <person name="Xie Y."/>
            <person name="Chen X."/>
            <person name="Shao Z."/>
        </authorList>
    </citation>
    <scope>NUCLEOTIDE SEQUENCE [LARGE SCALE GENOMIC DNA]</scope>
    <source>
        <strain evidence="7 8">D104</strain>
    </source>
</reference>
<dbReference type="eggNOG" id="COG1953">
    <property type="taxonomic scope" value="Bacteria"/>
</dbReference>
<evidence type="ECO:0000313" key="8">
    <source>
        <dbReference type="Proteomes" id="UP000018857"/>
    </source>
</evidence>
<feature type="transmembrane region" description="Helical" evidence="6">
    <location>
        <begin position="6"/>
        <end position="22"/>
    </location>
</feature>
<feature type="transmembrane region" description="Helical" evidence="6">
    <location>
        <begin position="243"/>
        <end position="262"/>
    </location>
</feature>
<keyword evidence="3 6" id="KW-0812">Transmembrane</keyword>
<dbReference type="AlphaFoldDB" id="W1S0U9"/>
<protein>
    <submittedName>
        <fullName evidence="7">Nitrate reductase</fullName>
    </submittedName>
</protein>
<organism evidence="7 8">
    <name type="scientific">Marinomonas profundimaris</name>
    <dbReference type="NCBI Taxonomy" id="1208321"/>
    <lineage>
        <taxon>Bacteria</taxon>
        <taxon>Pseudomonadati</taxon>
        <taxon>Pseudomonadota</taxon>
        <taxon>Gammaproteobacteria</taxon>
        <taxon>Oceanospirillales</taxon>
        <taxon>Oceanospirillaceae</taxon>
        <taxon>Marinomonas</taxon>
    </lineage>
</organism>
<dbReference type="STRING" id="1208321.D104_08360"/>
<feature type="transmembrane region" description="Helical" evidence="6">
    <location>
        <begin position="505"/>
        <end position="522"/>
    </location>
</feature>
<evidence type="ECO:0000256" key="3">
    <source>
        <dbReference type="ARBA" id="ARBA00022692"/>
    </source>
</evidence>
<proteinExistence type="inferred from homology"/>
<comment type="similarity">
    <text evidence="2">Belongs to the purine-cytosine permease (2.A.39) family.</text>
</comment>
<gene>
    <name evidence="7" type="ORF">D104_08360</name>
</gene>
<feature type="transmembrane region" description="Helical" evidence="6">
    <location>
        <begin position="361"/>
        <end position="382"/>
    </location>
</feature>
<feature type="transmembrane region" description="Helical" evidence="6">
    <location>
        <begin position="403"/>
        <end position="421"/>
    </location>
</feature>
<comment type="subcellular location">
    <subcellularLocation>
        <location evidence="1">Membrane</location>
        <topology evidence="1">Multi-pass membrane protein</topology>
    </subcellularLocation>
</comment>
<dbReference type="Proteomes" id="UP000018857">
    <property type="component" value="Unassembled WGS sequence"/>
</dbReference>
<evidence type="ECO:0000256" key="5">
    <source>
        <dbReference type="ARBA" id="ARBA00023136"/>
    </source>
</evidence>
<feature type="transmembrane region" description="Helical" evidence="6">
    <location>
        <begin position="173"/>
        <end position="194"/>
    </location>
</feature>
<evidence type="ECO:0000256" key="6">
    <source>
        <dbReference type="SAM" id="Phobius"/>
    </source>
</evidence>
<dbReference type="GO" id="GO:0005886">
    <property type="term" value="C:plasma membrane"/>
    <property type="evidence" value="ECO:0007669"/>
    <property type="project" value="TreeGrafter"/>
</dbReference>
<feature type="transmembrane region" description="Helical" evidence="6">
    <location>
        <begin position="149"/>
        <end position="166"/>
    </location>
</feature>
<dbReference type="CDD" id="cd11555">
    <property type="entry name" value="SLC-NCS1sbd_u1"/>
    <property type="match status" value="1"/>
</dbReference>
<comment type="caution">
    <text evidence="7">The sequence shown here is derived from an EMBL/GenBank/DDBJ whole genome shotgun (WGS) entry which is preliminary data.</text>
</comment>
<feature type="transmembrane region" description="Helical" evidence="6">
    <location>
        <begin position="316"/>
        <end position="341"/>
    </location>
</feature>
<name>W1S0U9_9GAMM</name>
<dbReference type="EMBL" id="AYOZ01000012">
    <property type="protein sequence ID" value="ETI60708.1"/>
    <property type="molecule type" value="Genomic_DNA"/>
</dbReference>
<feature type="transmembrane region" description="Helical" evidence="6">
    <location>
        <begin position="118"/>
        <end position="137"/>
    </location>
</feature>